<comment type="similarity">
    <text evidence="4">Belongs to the BMT2 family.</text>
</comment>
<dbReference type="InterPro" id="IPR029063">
    <property type="entry name" value="SAM-dependent_MTases_sf"/>
</dbReference>
<keyword evidence="3 4" id="KW-0949">S-adenosyl-L-methionine</keyword>
<organism evidence="6">
    <name type="scientific">Amphimedon queenslandica</name>
    <name type="common">Sponge</name>
    <dbReference type="NCBI Taxonomy" id="400682"/>
    <lineage>
        <taxon>Eukaryota</taxon>
        <taxon>Metazoa</taxon>
        <taxon>Porifera</taxon>
        <taxon>Demospongiae</taxon>
        <taxon>Heteroscleromorpha</taxon>
        <taxon>Haplosclerida</taxon>
        <taxon>Niphatidae</taxon>
        <taxon>Amphimedon</taxon>
    </lineage>
</organism>
<dbReference type="FunCoup" id="A0A1X7VRJ1">
    <property type="interactions" value="309"/>
</dbReference>
<feature type="region of interest" description="Disordered" evidence="5">
    <location>
        <begin position="1"/>
        <end position="26"/>
    </location>
</feature>
<evidence type="ECO:0000256" key="2">
    <source>
        <dbReference type="ARBA" id="ARBA00022679"/>
    </source>
</evidence>
<dbReference type="EC" id="2.1.1.-" evidence="4"/>
<dbReference type="STRING" id="400682.A0A1X7VRJ1"/>
<dbReference type="InterPro" id="IPR021867">
    <property type="entry name" value="Bmt2/SAMTOR"/>
</dbReference>
<dbReference type="GO" id="GO:0032259">
    <property type="term" value="P:methylation"/>
    <property type="evidence" value="ECO:0007669"/>
    <property type="project" value="UniProtKB-KW"/>
</dbReference>
<dbReference type="InParanoid" id="A0A1X7VRJ1"/>
<comment type="function">
    <text evidence="4">S-adenosyl-L-methionine-binding protein that acts as an inhibitor of mTORC1 signaling. Acts as a sensor of S-adenosyl-L-methionine to signal methionine sufficiency to mTORC1. Probably also acts as a S-adenosyl-L-methionine-dependent methyltransferase.</text>
</comment>
<dbReference type="AlphaFoldDB" id="A0A1X7VRJ1"/>
<name>A0A1X7VRJ1_AMPQE</name>
<feature type="binding site" evidence="4">
    <location>
        <position position="166"/>
    </location>
    <ligand>
        <name>S-adenosyl-L-methionine</name>
        <dbReference type="ChEBI" id="CHEBI:59789"/>
    </ligand>
</feature>
<proteinExistence type="inferred from homology"/>
<accession>A0A1X7VRJ1</accession>
<dbReference type="KEGG" id="aqu:100632104"/>
<dbReference type="PANTHER" id="PTHR21008:SF0">
    <property type="entry name" value="S-ADENOSYLMETHIONINE SENSOR UPSTREAM OF MTORC1"/>
    <property type="match status" value="1"/>
</dbReference>
<dbReference type="EnsemblMetazoa" id="XM_003383023.2">
    <property type="protein sequence ID" value="XP_003383071.1"/>
    <property type="gene ID" value="LOC100632104"/>
</dbReference>
<dbReference type="SUPFAM" id="SSF53335">
    <property type="entry name" value="S-adenosyl-L-methionine-dependent methyltransferases"/>
    <property type="match status" value="1"/>
</dbReference>
<keyword evidence="1 4" id="KW-0489">Methyltransferase</keyword>
<evidence type="ECO:0000313" key="7">
    <source>
        <dbReference type="Proteomes" id="UP000007879"/>
    </source>
</evidence>
<evidence type="ECO:0000256" key="1">
    <source>
        <dbReference type="ARBA" id="ARBA00022603"/>
    </source>
</evidence>
<evidence type="ECO:0000256" key="3">
    <source>
        <dbReference type="ARBA" id="ARBA00022691"/>
    </source>
</evidence>
<feature type="binding site" evidence="4">
    <location>
        <position position="147"/>
    </location>
    <ligand>
        <name>S-adenosyl-L-methionine</name>
        <dbReference type="ChEBI" id="CHEBI:59789"/>
    </ligand>
</feature>
<evidence type="ECO:0000256" key="4">
    <source>
        <dbReference type="HAMAP-Rule" id="MF_03044"/>
    </source>
</evidence>
<dbReference type="Gene3D" id="3.40.50.150">
    <property type="entry name" value="Vaccinia Virus protein VP39"/>
    <property type="match status" value="1"/>
</dbReference>
<dbReference type="PANTHER" id="PTHR21008">
    <property type="entry name" value="S-ADENOSYLMETHIONINE SENSOR UPSTREAM OF MTORC1-RELATED"/>
    <property type="match status" value="1"/>
</dbReference>
<dbReference type="EnsemblMetazoa" id="Aqu2.1.42702_001">
    <property type="protein sequence ID" value="Aqu2.1.42702_001"/>
    <property type="gene ID" value="Aqu2.1.42702"/>
</dbReference>
<keyword evidence="7" id="KW-1185">Reference proteome</keyword>
<evidence type="ECO:0000256" key="5">
    <source>
        <dbReference type="SAM" id="MobiDB-lite"/>
    </source>
</evidence>
<dbReference type="GO" id="GO:1904262">
    <property type="term" value="P:negative regulation of TORC1 signaling"/>
    <property type="evidence" value="ECO:0007669"/>
    <property type="project" value="TreeGrafter"/>
</dbReference>
<reference evidence="7" key="1">
    <citation type="journal article" date="2010" name="Nature">
        <title>The Amphimedon queenslandica genome and the evolution of animal complexity.</title>
        <authorList>
            <person name="Srivastava M."/>
            <person name="Simakov O."/>
            <person name="Chapman J."/>
            <person name="Fahey B."/>
            <person name="Gauthier M.E."/>
            <person name="Mitros T."/>
            <person name="Richards G.S."/>
            <person name="Conaco C."/>
            <person name="Dacre M."/>
            <person name="Hellsten U."/>
            <person name="Larroux C."/>
            <person name="Putnam N.H."/>
            <person name="Stanke M."/>
            <person name="Adamska M."/>
            <person name="Darling A."/>
            <person name="Degnan S.M."/>
            <person name="Oakley T.H."/>
            <person name="Plachetzki D.C."/>
            <person name="Zhai Y."/>
            <person name="Adamski M."/>
            <person name="Calcino A."/>
            <person name="Cummins S.F."/>
            <person name="Goodstein D.M."/>
            <person name="Harris C."/>
            <person name="Jackson D.J."/>
            <person name="Leys S.P."/>
            <person name="Shu S."/>
            <person name="Woodcroft B.J."/>
            <person name="Vervoort M."/>
            <person name="Kosik K.S."/>
            <person name="Manning G."/>
            <person name="Degnan B.M."/>
            <person name="Rokhsar D.S."/>
        </authorList>
    </citation>
    <scope>NUCLEOTIDE SEQUENCE [LARGE SCALE GENOMIC DNA]</scope>
</reference>
<dbReference type="HAMAP" id="MF_03044">
    <property type="entry name" value="BMT2"/>
    <property type="match status" value="1"/>
</dbReference>
<keyword evidence="2 4" id="KW-0808">Transferase</keyword>
<dbReference type="GO" id="GO:0008168">
    <property type="term" value="F:methyltransferase activity"/>
    <property type="evidence" value="ECO:0007669"/>
    <property type="project" value="UniProtKB-UniRule"/>
</dbReference>
<evidence type="ECO:0000313" key="6">
    <source>
        <dbReference type="EnsemblMetazoa" id="Aqu2.1.42702_001"/>
    </source>
</evidence>
<dbReference type="eggNOG" id="ENOG502QRK4">
    <property type="taxonomic scope" value="Eukaryota"/>
</dbReference>
<gene>
    <name evidence="6" type="primary">100632104</name>
</gene>
<dbReference type="OrthoDB" id="5954793at2759"/>
<sequence>MAEALEEENSKIASNGKPEQEVLSSTVKDVHTQLREQLYSGIPLDKVWSVHLKDEDTLIKYSKAMHSLAVGPWMKHGGGRIQWCLEACKEYFQDGGVLEKVLRKDLRRKEFGNPTQLEDSLLPKSEEDYRTILESFRGRRLELLDVGSCYNPFSEYRELLDVTAIDLAPAVESVLQCDFLNVKILSRSRDKEKVPMVHKEGKIIQSLLEESFDVVVFSLLLSYLPSTEQRMECCIRAHSLLALHGILLIVTADSSHQNRHVDMMKSWRSAIEGIGFQRWKYVKDVHLHCLGFRKTALTPASGYSSILKEWHRNITIPQDRIKE</sequence>
<reference evidence="6" key="2">
    <citation type="submission" date="2017-05" db="UniProtKB">
        <authorList>
            <consortium name="EnsemblMetazoa"/>
        </authorList>
    </citation>
    <scope>IDENTIFICATION</scope>
</reference>
<protein>
    <recommendedName>
        <fullName evidence="4">S-adenosylmethionine sensor upstream of mTORC1</fullName>
    </recommendedName>
    <alternativeName>
        <fullName evidence="4">Probable methyltransferase BMT2 homolog</fullName>
        <ecNumber evidence="4">2.1.1.-</ecNumber>
    </alternativeName>
</protein>
<dbReference type="Proteomes" id="UP000007879">
    <property type="component" value="Unassembled WGS sequence"/>
</dbReference>